<dbReference type="Proteomes" id="UP001460679">
    <property type="component" value="Chromosome"/>
</dbReference>
<feature type="region of interest" description="Disordered" evidence="2">
    <location>
        <begin position="337"/>
        <end position="364"/>
    </location>
</feature>
<keyword evidence="3" id="KW-0472">Membrane</keyword>
<feature type="compositionally biased region" description="Low complexity" evidence="2">
    <location>
        <begin position="352"/>
        <end position="364"/>
    </location>
</feature>
<feature type="region of interest" description="Disordered" evidence="2">
    <location>
        <begin position="651"/>
        <end position="689"/>
    </location>
</feature>
<dbReference type="EMBL" id="CP148066">
    <property type="protein sequence ID" value="WXL28724.1"/>
    <property type="molecule type" value="Genomic_DNA"/>
</dbReference>
<gene>
    <name evidence="5" type="ORF">WG616_01735</name>
</gene>
<dbReference type="Gene3D" id="1.20.120.1850">
    <property type="entry name" value="Ebh helix bundles repeating unit (S and A modules)"/>
    <property type="match status" value="1"/>
</dbReference>
<feature type="transmembrane region" description="Helical" evidence="3">
    <location>
        <begin position="700"/>
        <end position="723"/>
    </location>
</feature>
<feature type="chain" id="PRO_5047236162" evidence="4">
    <location>
        <begin position="26"/>
        <end position="728"/>
    </location>
</feature>
<keyword evidence="1" id="KW-0175">Coiled coil</keyword>
<protein>
    <submittedName>
        <fullName evidence="5">Uncharacterized protein</fullName>
    </submittedName>
</protein>
<evidence type="ECO:0000256" key="4">
    <source>
        <dbReference type="SAM" id="SignalP"/>
    </source>
</evidence>
<name>A0ABZ2RNW0_9BACT</name>
<evidence type="ECO:0000256" key="3">
    <source>
        <dbReference type="SAM" id="Phobius"/>
    </source>
</evidence>
<accession>A0ABZ2RNW0</accession>
<reference evidence="5" key="1">
    <citation type="submission" date="2024-03" db="EMBL/GenBank/DDBJ databases">
        <title>Complete genome sequence of Mycoplasma gypis type strain B1/T1.</title>
        <authorList>
            <person name="Spergser J."/>
        </authorList>
    </citation>
    <scope>NUCLEOTIDE SEQUENCE [LARGE SCALE GENOMIC DNA]</scope>
    <source>
        <strain evidence="5">B1/T1</strain>
    </source>
</reference>
<feature type="coiled-coil region" evidence="1">
    <location>
        <begin position="385"/>
        <end position="412"/>
    </location>
</feature>
<proteinExistence type="predicted"/>
<keyword evidence="3" id="KW-0812">Transmembrane</keyword>
<evidence type="ECO:0000313" key="6">
    <source>
        <dbReference type="Proteomes" id="UP001460679"/>
    </source>
</evidence>
<dbReference type="RefSeq" id="WP_205498511.1">
    <property type="nucleotide sequence ID" value="NZ_CP148066.1"/>
</dbReference>
<feature type="signal peptide" evidence="4">
    <location>
        <begin position="1"/>
        <end position="25"/>
    </location>
</feature>
<evidence type="ECO:0000256" key="1">
    <source>
        <dbReference type="SAM" id="Coils"/>
    </source>
</evidence>
<feature type="compositionally biased region" description="Polar residues" evidence="2">
    <location>
        <begin position="665"/>
        <end position="676"/>
    </location>
</feature>
<evidence type="ECO:0000256" key="2">
    <source>
        <dbReference type="SAM" id="MobiDB-lite"/>
    </source>
</evidence>
<keyword evidence="4" id="KW-0732">Signal</keyword>
<keyword evidence="6" id="KW-1185">Reference proteome</keyword>
<keyword evidence="3" id="KW-1133">Transmembrane helix</keyword>
<feature type="coiled-coil region" evidence="1">
    <location>
        <begin position="463"/>
        <end position="490"/>
    </location>
</feature>
<organism evidence="5 6">
    <name type="scientific">[Mycoplasma] gypis</name>
    <dbReference type="NCBI Taxonomy" id="92404"/>
    <lineage>
        <taxon>Bacteria</taxon>
        <taxon>Bacillati</taxon>
        <taxon>Mycoplasmatota</taxon>
        <taxon>Mycoplasmoidales</taxon>
        <taxon>Metamycoplasmataceae</taxon>
        <taxon>Metamycoplasma</taxon>
    </lineage>
</organism>
<sequence>MKNKKFLWILSPLPFLAVAPMIAMSNEIQEDAAKYPNLTIPQLELAKSQKWSADDKKQLNDLMSKVDKNLRVAESLTKGVPFALISTLSASQYTNLAKSLEEALKVLGQLSQYNHDTYEQEVQNNTVPEDNSYSINAMKLSAIYQAISDYKNEAQNPNSVINHYAKLIESKASFIPKYILDGVSKASNVKGWLSDKETNAQTLKDFENSLNAFMGYVDIYDSVNSALKSIEDENIFDINFNIQEQKIKAYFEQLKAIQNKNDFNLATENFKYFKANNLEVNKLQMNAWYSKLADYRNLVEGKISAKYSWMNNDDSLSTKDLRLINWIFTYIEQDLPKTNTSDEEDTDDQQPNKQDAAQSQEQQKQNIQTTYPFLNFKQVDGAIENSSTQEDLNSLNEAMKQLSETLNNVSGVSSSLEYLLNSEKESAFDQAYKKAKVLVESKTNDKFNELTSTETQEVKESLLNSLNASINDVNALKSQLESAKNDLSQNDDINTVIAKINDSSFTASTPKYFQDKFTVNNLKSLNPQQKQELLQEFKEFNDEKEVINNLSNFVTNPDIAGLINDEQKQKLDSLVSEYLNPENTKNPNNLENKEFINNLNQELKNNLVNSWKQKINDKYDLSNLSPELNLEKEKLFNKDFASENPNQINNDFTTFASKLSPKPSQPTAQPTENQPTPSRPVKTKEDTKNKSDFRKEYRTLIIVLVALLSLGVVVAIIWLALLLKRMKK</sequence>
<evidence type="ECO:0000313" key="5">
    <source>
        <dbReference type="EMBL" id="WXL28724.1"/>
    </source>
</evidence>